<dbReference type="GO" id="GO:0005576">
    <property type="term" value="C:extracellular region"/>
    <property type="evidence" value="ECO:0007669"/>
    <property type="project" value="TreeGrafter"/>
</dbReference>
<dbReference type="FunFam" id="3.40.50.1110:FF:000003">
    <property type="entry name" value="GDSL esterase/lipase APG"/>
    <property type="match status" value="1"/>
</dbReference>
<comment type="similarity">
    <text evidence="1">Belongs to the 'GDSL' lipolytic enzyme family.</text>
</comment>
<dbReference type="Pfam" id="PF00657">
    <property type="entry name" value="Lipase_GDSL"/>
    <property type="match status" value="1"/>
</dbReference>
<evidence type="ECO:0000313" key="3">
    <source>
        <dbReference type="EMBL" id="KDP23988.1"/>
    </source>
</evidence>
<dbReference type="InterPro" id="IPR001087">
    <property type="entry name" value="GDSL"/>
</dbReference>
<gene>
    <name evidence="3" type="ORF">JCGZ_25376</name>
</gene>
<evidence type="ECO:0000256" key="2">
    <source>
        <dbReference type="SAM" id="SignalP"/>
    </source>
</evidence>
<dbReference type="PANTHER" id="PTHR45642:SF135">
    <property type="entry name" value="GDSL ESTERASE_LIPASE EXL2"/>
    <property type="match status" value="1"/>
</dbReference>
<sequence>MFLFGRFLFVLLAVAINSITLNNAATITLPNNEKIPAVFVFGDSIVDTGNNNYIKTTAKCNFPPYGRDFMGGKPTGRFSNGRVPSDFIAEAFGVKKLLPAYLDPNLKLEDLLTGVVFASGGNGYDPITNKLPPAFSLSDQVEQFKEYTRKIKSAVGEEKTATIISKSVFLICTGTNDILNTYYSTPLRQLHYDINSYTDFLVRSASSFFQELYGLGVRRIGILGVPAAGCVPSQRTVRGGIERKCADFANQAAILFNSKLSSAIYSLNTTLSDANLIYLDIYYPLLSLIQNPAKYGFEVATKGCCGTGKIEVTYLCNRFDDPLTCKDDTKYIFWDSYHPTEKAYQTLINMIIPSISNMF</sequence>
<dbReference type="InterPro" id="IPR050592">
    <property type="entry name" value="GDSL_lipolytic_enzyme"/>
</dbReference>
<protein>
    <submittedName>
        <fullName evidence="3">Uncharacterized protein</fullName>
    </submittedName>
</protein>
<dbReference type="CDD" id="cd01837">
    <property type="entry name" value="SGNH_plant_lipase_like"/>
    <property type="match status" value="1"/>
</dbReference>
<dbReference type="EMBL" id="KK915158">
    <property type="protein sequence ID" value="KDP23988.1"/>
    <property type="molecule type" value="Genomic_DNA"/>
</dbReference>
<feature type="signal peptide" evidence="2">
    <location>
        <begin position="1"/>
        <end position="24"/>
    </location>
</feature>
<dbReference type="GO" id="GO:0016298">
    <property type="term" value="F:lipase activity"/>
    <property type="evidence" value="ECO:0007669"/>
    <property type="project" value="InterPro"/>
</dbReference>
<dbReference type="AlphaFoldDB" id="A0A067JMD7"/>
<dbReference type="OrthoDB" id="1600564at2759"/>
<dbReference type="InterPro" id="IPR036514">
    <property type="entry name" value="SGNH_hydro_sf"/>
</dbReference>
<feature type="chain" id="PRO_5001642939" evidence="2">
    <location>
        <begin position="25"/>
        <end position="359"/>
    </location>
</feature>
<evidence type="ECO:0000313" key="4">
    <source>
        <dbReference type="Proteomes" id="UP000027138"/>
    </source>
</evidence>
<keyword evidence="2" id="KW-0732">Signal</keyword>
<organism evidence="3 4">
    <name type="scientific">Jatropha curcas</name>
    <name type="common">Barbados nut</name>
    <dbReference type="NCBI Taxonomy" id="180498"/>
    <lineage>
        <taxon>Eukaryota</taxon>
        <taxon>Viridiplantae</taxon>
        <taxon>Streptophyta</taxon>
        <taxon>Embryophyta</taxon>
        <taxon>Tracheophyta</taxon>
        <taxon>Spermatophyta</taxon>
        <taxon>Magnoliopsida</taxon>
        <taxon>eudicotyledons</taxon>
        <taxon>Gunneridae</taxon>
        <taxon>Pentapetalae</taxon>
        <taxon>rosids</taxon>
        <taxon>fabids</taxon>
        <taxon>Malpighiales</taxon>
        <taxon>Euphorbiaceae</taxon>
        <taxon>Crotonoideae</taxon>
        <taxon>Jatropheae</taxon>
        <taxon>Jatropha</taxon>
    </lineage>
</organism>
<dbReference type="GO" id="GO:0006629">
    <property type="term" value="P:lipid metabolic process"/>
    <property type="evidence" value="ECO:0007669"/>
    <property type="project" value="InterPro"/>
</dbReference>
<dbReference type="PROSITE" id="PS01098">
    <property type="entry name" value="LIPASE_GDSL_SER"/>
    <property type="match status" value="1"/>
</dbReference>
<dbReference type="SUPFAM" id="SSF52266">
    <property type="entry name" value="SGNH hydrolase"/>
    <property type="match status" value="1"/>
</dbReference>
<name>A0A067JMD7_JATCU</name>
<dbReference type="InterPro" id="IPR035669">
    <property type="entry name" value="SGNH_plant_lipase-like"/>
</dbReference>
<evidence type="ECO:0000256" key="1">
    <source>
        <dbReference type="ARBA" id="ARBA00008668"/>
    </source>
</evidence>
<dbReference type="InterPro" id="IPR008265">
    <property type="entry name" value="Lipase_GDSL_AS"/>
</dbReference>
<dbReference type="PANTHER" id="PTHR45642">
    <property type="entry name" value="GDSL ESTERASE/LIPASE EXL3"/>
    <property type="match status" value="1"/>
</dbReference>
<proteinExistence type="inferred from homology"/>
<keyword evidence="4" id="KW-1185">Reference proteome</keyword>
<dbReference type="Gene3D" id="3.40.50.1110">
    <property type="entry name" value="SGNH hydrolase"/>
    <property type="match status" value="1"/>
</dbReference>
<accession>A0A067JMD7</accession>
<reference evidence="3 4" key="1">
    <citation type="journal article" date="2014" name="PLoS ONE">
        <title>Global Analysis of Gene Expression Profiles in Physic Nut (Jatropha curcas L.) Seedlings Exposed to Salt Stress.</title>
        <authorList>
            <person name="Zhang L."/>
            <person name="Zhang C."/>
            <person name="Wu P."/>
            <person name="Chen Y."/>
            <person name="Li M."/>
            <person name="Jiang H."/>
            <person name="Wu G."/>
        </authorList>
    </citation>
    <scope>NUCLEOTIDE SEQUENCE [LARGE SCALE GENOMIC DNA]</scope>
    <source>
        <strain evidence="4">cv. GZQX0401</strain>
        <tissue evidence="3">Young leaves</tissue>
    </source>
</reference>
<dbReference type="Proteomes" id="UP000027138">
    <property type="component" value="Unassembled WGS sequence"/>
</dbReference>